<dbReference type="InterPro" id="IPR036084">
    <property type="entry name" value="Ser_inhib-like_sf"/>
</dbReference>
<evidence type="ECO:0000313" key="4">
    <source>
        <dbReference type="Proteomes" id="UP001497382"/>
    </source>
</evidence>
<proteinExistence type="predicted"/>
<feature type="chain" id="PRO_5043404827" description="TIL domain-containing protein" evidence="1">
    <location>
        <begin position="19"/>
        <end position="134"/>
    </location>
</feature>
<comment type="caution">
    <text evidence="3">The sequence shown here is derived from an EMBL/GenBank/DDBJ whole genome shotgun (WGS) entry which is preliminary data.</text>
</comment>
<protein>
    <recommendedName>
        <fullName evidence="2">TIL domain-containing protein</fullName>
    </recommendedName>
</protein>
<dbReference type="SUPFAM" id="SSF57567">
    <property type="entry name" value="Serine protease inhibitors"/>
    <property type="match status" value="1"/>
</dbReference>
<evidence type="ECO:0000313" key="3">
    <source>
        <dbReference type="EMBL" id="CAL1294560.1"/>
    </source>
</evidence>
<feature type="domain" description="TIL" evidence="2">
    <location>
        <begin position="38"/>
        <end position="92"/>
    </location>
</feature>
<dbReference type="Gene3D" id="2.10.25.10">
    <property type="entry name" value="Laminin"/>
    <property type="match status" value="1"/>
</dbReference>
<feature type="signal peptide" evidence="1">
    <location>
        <begin position="1"/>
        <end position="18"/>
    </location>
</feature>
<accession>A0AAV2BF93</accession>
<evidence type="ECO:0000259" key="2">
    <source>
        <dbReference type="Pfam" id="PF01826"/>
    </source>
</evidence>
<keyword evidence="4" id="KW-1185">Reference proteome</keyword>
<dbReference type="Proteomes" id="UP001497382">
    <property type="component" value="Unassembled WGS sequence"/>
</dbReference>
<sequence>MAVISTAWYMALSLLGMTLTPNRSPSTEKGISGIDADCGNDEVHTQCEAHCQKNCTNWDKPLFCPHLCKPGCVCKSGLVRDERGACVSPHECKVNGPGVVKATKPSCEGACNTLCFLQAVAMRGQCIRGKCRCW</sequence>
<dbReference type="AlphaFoldDB" id="A0AAV2BF93"/>
<dbReference type="CDD" id="cd19941">
    <property type="entry name" value="TIL"/>
    <property type="match status" value="1"/>
</dbReference>
<organism evidence="3 4">
    <name type="scientific">Larinioides sclopetarius</name>
    <dbReference type="NCBI Taxonomy" id="280406"/>
    <lineage>
        <taxon>Eukaryota</taxon>
        <taxon>Metazoa</taxon>
        <taxon>Ecdysozoa</taxon>
        <taxon>Arthropoda</taxon>
        <taxon>Chelicerata</taxon>
        <taxon>Arachnida</taxon>
        <taxon>Araneae</taxon>
        <taxon>Araneomorphae</taxon>
        <taxon>Entelegynae</taxon>
        <taxon>Araneoidea</taxon>
        <taxon>Araneidae</taxon>
        <taxon>Larinioides</taxon>
    </lineage>
</organism>
<gene>
    <name evidence="3" type="ORF">LARSCL_LOCUS18777</name>
</gene>
<reference evidence="3 4" key="1">
    <citation type="submission" date="2024-04" db="EMBL/GenBank/DDBJ databases">
        <authorList>
            <person name="Rising A."/>
            <person name="Reimegard J."/>
            <person name="Sonavane S."/>
            <person name="Akerstrom W."/>
            <person name="Nylinder S."/>
            <person name="Hedman E."/>
            <person name="Kallberg Y."/>
        </authorList>
    </citation>
    <scope>NUCLEOTIDE SEQUENCE [LARGE SCALE GENOMIC DNA]</scope>
</reference>
<dbReference type="EMBL" id="CAXIEN010000349">
    <property type="protein sequence ID" value="CAL1294560.1"/>
    <property type="molecule type" value="Genomic_DNA"/>
</dbReference>
<dbReference type="InterPro" id="IPR002919">
    <property type="entry name" value="TIL_dom"/>
</dbReference>
<keyword evidence="1" id="KW-0732">Signal</keyword>
<evidence type="ECO:0000256" key="1">
    <source>
        <dbReference type="SAM" id="SignalP"/>
    </source>
</evidence>
<dbReference type="Pfam" id="PF01826">
    <property type="entry name" value="TIL"/>
    <property type="match status" value="1"/>
</dbReference>
<name>A0AAV2BF93_9ARAC</name>